<evidence type="ECO:0000313" key="1">
    <source>
        <dbReference type="EMBL" id="KAI5682671.1"/>
    </source>
</evidence>
<name>A0ACC0CCJ5_CATRO</name>
<evidence type="ECO:0000313" key="2">
    <source>
        <dbReference type="Proteomes" id="UP001060085"/>
    </source>
</evidence>
<keyword evidence="2" id="KW-1185">Reference proteome</keyword>
<reference evidence="2" key="1">
    <citation type="journal article" date="2023" name="Nat. Plants">
        <title>Single-cell RNA sequencing provides a high-resolution roadmap for understanding the multicellular compartmentation of specialized metabolism.</title>
        <authorList>
            <person name="Sun S."/>
            <person name="Shen X."/>
            <person name="Li Y."/>
            <person name="Li Y."/>
            <person name="Wang S."/>
            <person name="Li R."/>
            <person name="Zhang H."/>
            <person name="Shen G."/>
            <person name="Guo B."/>
            <person name="Wei J."/>
            <person name="Xu J."/>
            <person name="St-Pierre B."/>
            <person name="Chen S."/>
            <person name="Sun C."/>
        </authorList>
    </citation>
    <scope>NUCLEOTIDE SEQUENCE [LARGE SCALE GENOMIC DNA]</scope>
</reference>
<protein>
    <submittedName>
        <fullName evidence="1">Uncharacterized protein</fullName>
    </submittedName>
</protein>
<dbReference type="Proteomes" id="UP001060085">
    <property type="component" value="Linkage Group LG01"/>
</dbReference>
<proteinExistence type="predicted"/>
<gene>
    <name evidence="1" type="ORF">M9H77_03899</name>
</gene>
<organism evidence="1 2">
    <name type="scientific">Catharanthus roseus</name>
    <name type="common">Madagascar periwinkle</name>
    <name type="synonym">Vinca rosea</name>
    <dbReference type="NCBI Taxonomy" id="4058"/>
    <lineage>
        <taxon>Eukaryota</taxon>
        <taxon>Viridiplantae</taxon>
        <taxon>Streptophyta</taxon>
        <taxon>Embryophyta</taxon>
        <taxon>Tracheophyta</taxon>
        <taxon>Spermatophyta</taxon>
        <taxon>Magnoliopsida</taxon>
        <taxon>eudicotyledons</taxon>
        <taxon>Gunneridae</taxon>
        <taxon>Pentapetalae</taxon>
        <taxon>asterids</taxon>
        <taxon>lamiids</taxon>
        <taxon>Gentianales</taxon>
        <taxon>Apocynaceae</taxon>
        <taxon>Rauvolfioideae</taxon>
        <taxon>Vinceae</taxon>
        <taxon>Catharanthinae</taxon>
        <taxon>Catharanthus</taxon>
    </lineage>
</organism>
<sequence length="165" mass="18519">MTTTATVQDEHCVSLKLLVEENRNHVIAAEASEDFVDILFVCLTLSLERVTRIIKNQDIINNELWLAFPICIEVLETSAIITSMIRFRDISQGKASHSWDYVSHWSMRFIISSLLKCSLVSKSPLFDMFLESQGKPINLITPEPRNLAPSSGQASSNGTSNCQYP</sequence>
<accession>A0ACC0CCJ5</accession>
<comment type="caution">
    <text evidence="1">The sequence shown here is derived from an EMBL/GenBank/DDBJ whole genome shotgun (WGS) entry which is preliminary data.</text>
</comment>
<dbReference type="EMBL" id="CM044701">
    <property type="protein sequence ID" value="KAI5682671.1"/>
    <property type="molecule type" value="Genomic_DNA"/>
</dbReference>